<sequence>MLYEGRHSELLVVGREQARERLSLDLQAGGQIGFEPSIDGSLGRGERERRAAGEFGRPGVRIGVHVLRRNDTVDKADGECLLRLDEASAEDEVLRPRRSNEPGEPLGSAGAGDDPEEDLRLTEAGIIGSNAKIAAQRELASAAERIAGDRGDRWLSNGCDRGK</sequence>
<evidence type="ECO:0000313" key="2">
    <source>
        <dbReference type="EMBL" id="CAB4929431.1"/>
    </source>
</evidence>
<evidence type="ECO:0000256" key="1">
    <source>
        <dbReference type="SAM" id="MobiDB-lite"/>
    </source>
</evidence>
<gene>
    <name evidence="2" type="ORF">UFOPK3720_00640</name>
</gene>
<dbReference type="EMBL" id="CAFBNB010000097">
    <property type="protein sequence ID" value="CAB4929431.1"/>
    <property type="molecule type" value="Genomic_DNA"/>
</dbReference>
<accession>A0A6J7IFE8</accession>
<protein>
    <submittedName>
        <fullName evidence="2">Unannotated protein</fullName>
    </submittedName>
</protein>
<organism evidence="2">
    <name type="scientific">freshwater metagenome</name>
    <dbReference type="NCBI Taxonomy" id="449393"/>
    <lineage>
        <taxon>unclassified sequences</taxon>
        <taxon>metagenomes</taxon>
        <taxon>ecological metagenomes</taxon>
    </lineage>
</organism>
<feature type="region of interest" description="Disordered" evidence="1">
    <location>
        <begin position="89"/>
        <end position="118"/>
    </location>
</feature>
<reference evidence="2" key="1">
    <citation type="submission" date="2020-05" db="EMBL/GenBank/DDBJ databases">
        <authorList>
            <person name="Chiriac C."/>
            <person name="Salcher M."/>
            <person name="Ghai R."/>
            <person name="Kavagutti S V."/>
        </authorList>
    </citation>
    <scope>NUCLEOTIDE SEQUENCE</scope>
</reference>
<proteinExistence type="predicted"/>
<name>A0A6J7IFE8_9ZZZZ</name>
<feature type="compositionally biased region" description="Basic and acidic residues" evidence="1">
    <location>
        <begin position="89"/>
        <end position="101"/>
    </location>
</feature>
<dbReference type="AlphaFoldDB" id="A0A6J7IFE8"/>